<accession>A0A1G6A623</accession>
<dbReference type="AlphaFoldDB" id="A0A1G6A623"/>
<dbReference type="RefSeq" id="WP_074484950.1">
    <property type="nucleotide sequence ID" value="NZ_FMXP01000003.1"/>
</dbReference>
<sequence>MINLDNHIDNLYSAIRLLQSQITNNIFNGEQKFSVFCLGNDITAIIFERDFDFKISNLTALHSYQELLEETPPRSREYLYSRIEEFYQIWIEPVRVLV</sequence>
<reference evidence="1 2" key="1">
    <citation type="submission" date="2016-10" db="EMBL/GenBank/DDBJ databases">
        <authorList>
            <person name="de Groot N.N."/>
        </authorList>
    </citation>
    <scope>NUCLEOTIDE SEQUENCE [LARGE SCALE GENOMIC DNA]</scope>
    <source>
        <strain evidence="1 2">A-4</strain>
    </source>
</reference>
<proteinExistence type="predicted"/>
<keyword evidence="2" id="KW-1185">Reference proteome</keyword>
<organism evidence="1 2">
    <name type="scientific">Streptococcus henryi</name>
    <dbReference type="NCBI Taxonomy" id="439219"/>
    <lineage>
        <taxon>Bacteria</taxon>
        <taxon>Bacillati</taxon>
        <taxon>Bacillota</taxon>
        <taxon>Bacilli</taxon>
        <taxon>Lactobacillales</taxon>
        <taxon>Streptococcaceae</taxon>
        <taxon>Streptococcus</taxon>
    </lineage>
</organism>
<evidence type="ECO:0000313" key="1">
    <source>
        <dbReference type="EMBL" id="SDB03483.1"/>
    </source>
</evidence>
<protein>
    <submittedName>
        <fullName evidence="1">Uncharacterized protein</fullName>
    </submittedName>
</protein>
<evidence type="ECO:0000313" key="2">
    <source>
        <dbReference type="Proteomes" id="UP000182508"/>
    </source>
</evidence>
<gene>
    <name evidence="1" type="ORF">SAMN02910293_00157</name>
</gene>
<name>A0A1G6A623_9STRE</name>
<dbReference type="Proteomes" id="UP000182508">
    <property type="component" value="Unassembled WGS sequence"/>
</dbReference>
<dbReference type="EMBL" id="FMXP01000003">
    <property type="protein sequence ID" value="SDB03483.1"/>
    <property type="molecule type" value="Genomic_DNA"/>
</dbReference>